<accession>A0A1I2BST9</accession>
<dbReference type="GO" id="GO:0016740">
    <property type="term" value="F:transferase activity"/>
    <property type="evidence" value="ECO:0007669"/>
    <property type="project" value="UniProtKB-KW"/>
</dbReference>
<dbReference type="eggNOG" id="COG3178">
    <property type="taxonomic scope" value="Bacteria"/>
</dbReference>
<dbReference type="RefSeq" id="WP_010527792.1">
    <property type="nucleotide sequence ID" value="NZ_AFSL01000063.1"/>
</dbReference>
<evidence type="ECO:0000313" key="3">
    <source>
        <dbReference type="EMBL" id="SFE58350.1"/>
    </source>
</evidence>
<dbReference type="PANTHER" id="PTHR30448:SF0">
    <property type="entry name" value="RNASE ADAPTER PROTEIN RAPZ"/>
    <property type="match status" value="1"/>
</dbReference>
<dbReference type="EMBL" id="FONA01000014">
    <property type="protein sequence ID" value="SFE58350.1"/>
    <property type="molecule type" value="Genomic_DNA"/>
</dbReference>
<dbReference type="GO" id="GO:0005524">
    <property type="term" value="F:ATP binding"/>
    <property type="evidence" value="ECO:0007669"/>
    <property type="project" value="InterPro"/>
</dbReference>
<protein>
    <submittedName>
        <fullName evidence="3">Phosphotransferase enzyme family protein</fullName>
    </submittedName>
</protein>
<dbReference type="PANTHER" id="PTHR30448">
    <property type="entry name" value="RNASE ADAPTER PROTEIN RAPZ"/>
    <property type="match status" value="1"/>
</dbReference>
<keyword evidence="4" id="KW-1185">Reference proteome</keyword>
<sequence length="480" mass="56450">MKEKNIAQLKKIFREWSGEEVENLSPLPPSGSERSYYRLTSPKHYALGAINRNVKENRAFYAFSRHFKSLGLKVPEIYYIDDSEEYYLLEDFGNTTLYDWLSNTRRGKEVPTDIVNFYKKVIDNLVIFQVEGKKDLDFSLCYPRHSFDKQSMMWDLHYFKYYFLKLANIAFDEQLLEDDFHLFSDYLQQAQSDFFLYRDFQSRNIMVTPQGPAFIDYQGGRKGALQYDLASLLYDAKADIPPETREELLDYYISVLGNKIKFNEKEFRNFFSGYVLIRIMQAMGAYGFRGFYEKKEHFLKSIPYAIENLKYLLSRLNLPVSLPTLIDALYKITESKKLQEISNTANLTVLITSFSYRRGIPVDTSGHGGGFVFDCRCIHNPGRYDEYKDKTGRHPDVIAFFERQNEMDNFLKNVFALADQSVQKYLKRDFKHLMFNFGCTGGQHRSVYCAEKLASYLRKQYPINVVLKHQEVLTWPNEKE</sequence>
<name>A0A1I2BST9_9BACT</name>
<dbReference type="Proteomes" id="UP000181976">
    <property type="component" value="Unassembled WGS sequence"/>
</dbReference>
<feature type="domain" description="RapZ C-terminal" evidence="2">
    <location>
        <begin position="348"/>
        <end position="472"/>
    </location>
</feature>
<evidence type="ECO:0000313" key="4">
    <source>
        <dbReference type="Proteomes" id="UP000181976"/>
    </source>
</evidence>
<dbReference type="InterPro" id="IPR053931">
    <property type="entry name" value="RapZ_C"/>
</dbReference>
<reference evidence="3 4" key="1">
    <citation type="submission" date="2016-10" db="EMBL/GenBank/DDBJ databases">
        <authorList>
            <person name="de Groot N.N."/>
        </authorList>
    </citation>
    <scope>NUCLEOTIDE SEQUENCE [LARGE SCALE GENOMIC DNA]</scope>
    <source>
        <strain evidence="3 4">DSM 19012</strain>
    </source>
</reference>
<dbReference type="eggNOG" id="COG1660">
    <property type="taxonomic scope" value="Bacteria"/>
</dbReference>
<dbReference type="SUPFAM" id="SSF56112">
    <property type="entry name" value="Protein kinase-like (PK-like)"/>
    <property type="match status" value="1"/>
</dbReference>
<proteinExistence type="predicted"/>
<dbReference type="Pfam" id="PF22740">
    <property type="entry name" value="PapZ_C"/>
    <property type="match status" value="1"/>
</dbReference>
<organism evidence="3 4">
    <name type="scientific">Thermophagus xiamenensis</name>
    <dbReference type="NCBI Taxonomy" id="385682"/>
    <lineage>
        <taxon>Bacteria</taxon>
        <taxon>Pseudomonadati</taxon>
        <taxon>Bacteroidota</taxon>
        <taxon>Bacteroidia</taxon>
        <taxon>Marinilabiliales</taxon>
        <taxon>Marinilabiliaceae</taxon>
        <taxon>Thermophagus</taxon>
    </lineage>
</organism>
<evidence type="ECO:0000259" key="1">
    <source>
        <dbReference type="Pfam" id="PF01636"/>
    </source>
</evidence>
<evidence type="ECO:0000259" key="2">
    <source>
        <dbReference type="Pfam" id="PF22740"/>
    </source>
</evidence>
<dbReference type="Pfam" id="PF01636">
    <property type="entry name" value="APH"/>
    <property type="match status" value="1"/>
</dbReference>
<feature type="domain" description="Aminoglycoside phosphotransferase" evidence="1">
    <location>
        <begin position="30"/>
        <end position="253"/>
    </location>
</feature>
<dbReference type="InterPro" id="IPR002575">
    <property type="entry name" value="Aminoglycoside_PTrfase"/>
</dbReference>
<dbReference type="STRING" id="385682.SAMN05444380_1148"/>
<dbReference type="InterPro" id="IPR005337">
    <property type="entry name" value="RapZ-like"/>
</dbReference>
<dbReference type="Gene3D" id="3.90.1200.10">
    <property type="match status" value="1"/>
</dbReference>
<gene>
    <name evidence="3" type="ORF">SAMN05444380_1148</name>
</gene>
<dbReference type="InParanoid" id="A0A1I2BST9"/>
<dbReference type="InterPro" id="IPR011009">
    <property type="entry name" value="Kinase-like_dom_sf"/>
</dbReference>
<dbReference type="AlphaFoldDB" id="A0A1I2BST9"/>
<keyword evidence="3" id="KW-0808">Transferase</keyword>
<dbReference type="Gene3D" id="3.30.200.20">
    <property type="entry name" value="Phosphorylase Kinase, domain 1"/>
    <property type="match status" value="1"/>
</dbReference>